<organism evidence="1 2">
    <name type="scientific">Phytophthora oleae</name>
    <dbReference type="NCBI Taxonomy" id="2107226"/>
    <lineage>
        <taxon>Eukaryota</taxon>
        <taxon>Sar</taxon>
        <taxon>Stramenopiles</taxon>
        <taxon>Oomycota</taxon>
        <taxon>Peronosporomycetes</taxon>
        <taxon>Peronosporales</taxon>
        <taxon>Peronosporaceae</taxon>
        <taxon>Phytophthora</taxon>
    </lineage>
</organism>
<keyword evidence="2" id="KW-1185">Reference proteome</keyword>
<proteinExistence type="predicted"/>
<dbReference type="Proteomes" id="UP001632037">
    <property type="component" value="Unassembled WGS sequence"/>
</dbReference>
<protein>
    <submittedName>
        <fullName evidence="1">Uncharacterized protein</fullName>
    </submittedName>
</protein>
<comment type="caution">
    <text evidence="1">The sequence shown here is derived from an EMBL/GenBank/DDBJ whole genome shotgun (WGS) entry which is preliminary data.</text>
</comment>
<reference evidence="1 2" key="1">
    <citation type="submission" date="2024-09" db="EMBL/GenBank/DDBJ databases">
        <title>Genome sequencing and assembly of Phytophthora oleae, isolate VK10A, causative agent of rot of olive drupes.</title>
        <authorList>
            <person name="Conti Taguali S."/>
            <person name="Riolo M."/>
            <person name="La Spada F."/>
            <person name="Cacciola S.O."/>
            <person name="Dionisio G."/>
        </authorList>
    </citation>
    <scope>NUCLEOTIDE SEQUENCE [LARGE SCALE GENOMIC DNA]</scope>
    <source>
        <strain evidence="1 2">VK10A</strain>
    </source>
</reference>
<name>A0ABD3F156_9STRA</name>
<evidence type="ECO:0000313" key="2">
    <source>
        <dbReference type="Proteomes" id="UP001632037"/>
    </source>
</evidence>
<gene>
    <name evidence="1" type="ORF">V7S43_014698</name>
</gene>
<dbReference type="EMBL" id="JBIMZQ010000042">
    <property type="protein sequence ID" value="KAL3660166.1"/>
    <property type="molecule type" value="Genomic_DNA"/>
</dbReference>
<accession>A0ABD3F156</accession>
<sequence length="76" mass="8534">MHCPFAALRRGFEPALWQQVSERQTFNAIWQMSCDLTGESGSVSAGDRPRLGKLFRMHEAIASFPQLNQAGHMRGD</sequence>
<dbReference type="AlphaFoldDB" id="A0ABD3F156"/>
<evidence type="ECO:0000313" key="1">
    <source>
        <dbReference type="EMBL" id="KAL3660166.1"/>
    </source>
</evidence>